<feature type="chain" id="PRO_5021267047" evidence="1">
    <location>
        <begin position="22"/>
        <end position="483"/>
    </location>
</feature>
<keyword evidence="1" id="KW-0732">Signal</keyword>
<dbReference type="InterPro" id="IPR026444">
    <property type="entry name" value="Secre_tail"/>
</dbReference>
<dbReference type="AlphaFoldDB" id="A0A4Z0PL99"/>
<feature type="signal peptide" evidence="1">
    <location>
        <begin position="1"/>
        <end position="21"/>
    </location>
</feature>
<keyword evidence="4" id="KW-1185">Reference proteome</keyword>
<proteinExistence type="predicted"/>
<feature type="domain" description="Secretion system C-terminal sorting" evidence="2">
    <location>
        <begin position="408"/>
        <end position="481"/>
    </location>
</feature>
<dbReference type="Proteomes" id="UP000297739">
    <property type="component" value="Unassembled WGS sequence"/>
</dbReference>
<dbReference type="NCBIfam" id="TIGR04183">
    <property type="entry name" value="Por_Secre_tail"/>
    <property type="match status" value="1"/>
</dbReference>
<reference evidence="3 4" key="1">
    <citation type="submission" date="2019-04" db="EMBL/GenBank/DDBJ databases">
        <authorList>
            <person name="Feng G."/>
            <person name="Zhang J."/>
            <person name="Zhu H."/>
        </authorList>
    </citation>
    <scope>NUCLEOTIDE SEQUENCE [LARGE SCALE GENOMIC DNA]</scope>
    <source>
        <strain evidence="3 4">JCM 17223</strain>
    </source>
</reference>
<evidence type="ECO:0000256" key="1">
    <source>
        <dbReference type="SAM" id="SignalP"/>
    </source>
</evidence>
<gene>
    <name evidence="3" type="ORF">E5J99_08780</name>
</gene>
<evidence type="ECO:0000259" key="2">
    <source>
        <dbReference type="Pfam" id="PF18962"/>
    </source>
</evidence>
<sequence length="483" mass="54019">MKKYLLLLLSASGMSLGTLHAQSISEMPVRQPFELPQALRLEKSGLTAATAQRNSNSTGRKPGKATTYGWNFAANQWQTTASVEAYTYDSQGRLAQIVERDSATQRLTERISWTYNAAGLQTSDLQEKWDGTVWQNQSRSQDTYNSFGSLTEHLEQSWVNGAWQNLFRFTLDYDARHHIVASTNAAWRNNAWVITYGTRATVTYNAAGAVLEETQDYLDPTSGLYSPGPRRRYAYPSPTALEYSERIDQQWRPASNTYENQQRIANIGRDAQGRETSSESEYWINGAWVLSSRFTTAYQANGSTQGLYEQRQNNAWVGLGRYTHSFDEHGNELGNVSEIFANNAWSVQEAYRYILRYNAAQDLVARIRQNYDTTAKSYYSSLKHIYSGFQSITLGVNPAAALAAQTQLYPNPTEGAATLVLSGLSNQAIPAEIVNSLGQVVQRLTLQPHQGHMELDLSSQPAGMYIVHLQTAAGLVVKKVVRK</sequence>
<dbReference type="EMBL" id="SRLD01000014">
    <property type="protein sequence ID" value="TGE16795.1"/>
    <property type="molecule type" value="Genomic_DNA"/>
</dbReference>
<protein>
    <submittedName>
        <fullName evidence="3">T9SS type A sorting domain-containing protein</fullName>
    </submittedName>
</protein>
<name>A0A4Z0PL99_9BACT</name>
<organism evidence="3 4">
    <name type="scientific">Hymenobacter elongatus</name>
    <dbReference type="NCBI Taxonomy" id="877208"/>
    <lineage>
        <taxon>Bacteria</taxon>
        <taxon>Pseudomonadati</taxon>
        <taxon>Bacteroidota</taxon>
        <taxon>Cytophagia</taxon>
        <taxon>Cytophagales</taxon>
        <taxon>Hymenobacteraceae</taxon>
        <taxon>Hymenobacter</taxon>
    </lineage>
</organism>
<dbReference type="OrthoDB" id="863842at2"/>
<dbReference type="Gene3D" id="2.40.128.720">
    <property type="match status" value="1"/>
</dbReference>
<evidence type="ECO:0000313" key="4">
    <source>
        <dbReference type="Proteomes" id="UP000297739"/>
    </source>
</evidence>
<dbReference type="Pfam" id="PF18962">
    <property type="entry name" value="Por_Secre_tail"/>
    <property type="match status" value="1"/>
</dbReference>
<comment type="caution">
    <text evidence="3">The sequence shown here is derived from an EMBL/GenBank/DDBJ whole genome shotgun (WGS) entry which is preliminary data.</text>
</comment>
<accession>A0A4Z0PL99</accession>
<evidence type="ECO:0000313" key="3">
    <source>
        <dbReference type="EMBL" id="TGE16795.1"/>
    </source>
</evidence>